<keyword evidence="6" id="KW-1185">Reference proteome</keyword>
<dbReference type="InterPro" id="IPR054293">
    <property type="entry name" value="DUF7029"/>
</dbReference>
<keyword evidence="2" id="KW-0732">Signal</keyword>
<feature type="region of interest" description="Disordered" evidence="1">
    <location>
        <begin position="359"/>
        <end position="397"/>
    </location>
</feature>
<feature type="domain" description="DUF7908" evidence="4">
    <location>
        <begin position="163"/>
        <end position="289"/>
    </location>
</feature>
<feature type="signal peptide" evidence="2">
    <location>
        <begin position="1"/>
        <end position="17"/>
    </location>
</feature>
<feature type="domain" description="DUF7029" evidence="3">
    <location>
        <begin position="452"/>
        <end position="544"/>
    </location>
</feature>
<evidence type="ECO:0000313" key="6">
    <source>
        <dbReference type="Proteomes" id="UP001309876"/>
    </source>
</evidence>
<evidence type="ECO:0000313" key="5">
    <source>
        <dbReference type="EMBL" id="KAK5080860.1"/>
    </source>
</evidence>
<dbReference type="Pfam" id="PF22974">
    <property type="entry name" value="DUF7029"/>
    <property type="match status" value="1"/>
</dbReference>
<dbReference type="Pfam" id="PF25485">
    <property type="entry name" value="DUF7908"/>
    <property type="match status" value="1"/>
</dbReference>
<sequence length="1409" mass="149030">MKLLGVLAVVLLARVHAQTVVSICLSYPATITFTSYTTVYETLRLNETSVSPTFATASNSEPLATTTTVSRTFDGIDGTSTSTATFTTTSSVSVPTTTITTSQATTFSITTEDVPSTTTTASSTTTTTSFVSPLDSSSTQSISDVTRTTTATSTSSTTLVPEPQSTSVYITVGTADIVLARRAIQYVAFNGTAGHLVYDIEEAALVTLFPNGTMVFRGLYVAGVLSGNQTLLGLSNTMPTSLATWNTDNTGNVIISGTEGFCMDASTNVVVNISFTEATCTTLQLAIVAENLSVSTTPFLSSTTTSVTTSDISITTTMTSTSVSSSDDISSDSTTTSSSFTFASSDEFTTTSTSLKSTETMTLSSSTTSSTSTTSSILISDSSTSTSTTTTTTTTTSAAPTCAVTDSSMLVVANGDIDLSAYTNLFISTTAVLNYADAPPGQNAVSIQIGTIYPQVMFENSAYLTQISCQNGMITTVVTDDFASSFVANWPQTDFIIITNSESCNSQTQRGVYLVNSHTLDTPTSTFTFSVTAAEWGAVSETMTISYGTTASSSDDVDLVYSSICTNTLSMTATTTTTSVTSSSTSLSPGAQAMLDFIKNQLAYDPEENQMLINSSPEPVVVGGGNDVVTDPELLDQLKDILQQDGLPDLDDLLDEAKDATDGSNICETPSEPPRICVVPATCNAPTIARKRPKRNANMSINALDLMPRDSHSHLEERSLEDVLEYVCSDWAEILLSPFEQIAQIQEIICGLKEAYDAAQDLYKLIKCLANPFCFNPPTVTITITYPPSTRWTYTYKWSASWSGLNGYTIVYGNPQNYIRCTDCSFSISDLTIDGAITYNVSAQTVTEARNTLRMSSVARLIMNLETNGPWTGKGTAFQSSLSLGNNQIDSMFSFSPIIVFSIGAQASANAPVSSTGGAVLSFNGAAVDLNYLNKAASNANGWQPAIQMTYPGFKNDAKINFSPVMATDIRIQMNVLKGVLNSYSAVTNQLAIGFDASYSELATSSCGAKQLALVSYVSSQGNAVFNGGAPQLLNKAVSNNPVKCYNVPQYFPTSEEISSLAQVGGDFCTSFIAYRPPISTIVTGTVTSLLSQTIETTTSVSTTTDISTSTITETLSTSLVATVSVTDRNTVSVGGGSDSLVALQKRSPPTAVPQLVRRDSVATPALVTTWENDKISYACSQIATGTKTTTLYTSTSTTYTSTSTNTVTATRFVGVDGPVASVTVTTTRYIVTSMLSSTIALADPTTVTTECPLQTQAACFKVKAHGVDLIEGQYLGTGLFPDRGFSVLGANSNPNDGIFYLDNTGKLISVMNREPMSYIQTTVALDTNGDFLGVPCNPAFTYGTPGGFPGASGCSQNCPCDRRPGGVTAICVDDIFPNSVQRIPFLQALRNCKTHPYLAHNLRQQHAK</sequence>
<proteinExistence type="predicted"/>
<dbReference type="InterPro" id="IPR057230">
    <property type="entry name" value="DUF7908"/>
</dbReference>
<dbReference type="Proteomes" id="UP001309876">
    <property type="component" value="Unassembled WGS sequence"/>
</dbReference>
<feature type="chain" id="PRO_5042892957" evidence="2">
    <location>
        <begin position="18"/>
        <end position="1409"/>
    </location>
</feature>
<reference evidence="5 6" key="1">
    <citation type="submission" date="2023-08" db="EMBL/GenBank/DDBJ databases">
        <title>Black Yeasts Isolated from many extreme environments.</title>
        <authorList>
            <person name="Coleine C."/>
            <person name="Stajich J.E."/>
            <person name="Selbmann L."/>
        </authorList>
    </citation>
    <scope>NUCLEOTIDE SEQUENCE [LARGE SCALE GENOMIC DNA]</scope>
    <source>
        <strain evidence="5 6">CCFEE 5910</strain>
    </source>
</reference>
<evidence type="ECO:0000259" key="3">
    <source>
        <dbReference type="Pfam" id="PF22974"/>
    </source>
</evidence>
<protein>
    <submittedName>
        <fullName evidence="5">Uncharacterized protein</fullName>
    </submittedName>
</protein>
<organism evidence="5 6">
    <name type="scientific">Lithohypha guttulata</name>
    <dbReference type="NCBI Taxonomy" id="1690604"/>
    <lineage>
        <taxon>Eukaryota</taxon>
        <taxon>Fungi</taxon>
        <taxon>Dikarya</taxon>
        <taxon>Ascomycota</taxon>
        <taxon>Pezizomycotina</taxon>
        <taxon>Eurotiomycetes</taxon>
        <taxon>Chaetothyriomycetidae</taxon>
        <taxon>Chaetothyriales</taxon>
        <taxon>Trichomeriaceae</taxon>
        <taxon>Lithohypha</taxon>
    </lineage>
</organism>
<dbReference type="EMBL" id="JAVRRJ010000011">
    <property type="protein sequence ID" value="KAK5080860.1"/>
    <property type="molecule type" value="Genomic_DNA"/>
</dbReference>
<accession>A0AAN7QAK4</accession>
<evidence type="ECO:0000256" key="2">
    <source>
        <dbReference type="SAM" id="SignalP"/>
    </source>
</evidence>
<evidence type="ECO:0000259" key="4">
    <source>
        <dbReference type="Pfam" id="PF25485"/>
    </source>
</evidence>
<gene>
    <name evidence="5" type="ORF">LTR05_008176</name>
</gene>
<comment type="caution">
    <text evidence="5">The sequence shown here is derived from an EMBL/GenBank/DDBJ whole genome shotgun (WGS) entry which is preliminary data.</text>
</comment>
<name>A0AAN7QAK4_9EURO</name>
<evidence type="ECO:0000256" key="1">
    <source>
        <dbReference type="SAM" id="MobiDB-lite"/>
    </source>
</evidence>